<dbReference type="AlphaFoldDB" id="A0A2P8HZA4"/>
<evidence type="ECO:0000313" key="2">
    <source>
        <dbReference type="EMBL" id="PSL51560.1"/>
    </source>
</evidence>
<accession>A0A2P8HZA4</accession>
<gene>
    <name evidence="2" type="ORF">B0I31_12094</name>
</gene>
<organism evidence="2 3">
    <name type="scientific">Saccharothrix carnea</name>
    <dbReference type="NCBI Taxonomy" id="1280637"/>
    <lineage>
        <taxon>Bacteria</taxon>
        <taxon>Bacillati</taxon>
        <taxon>Actinomycetota</taxon>
        <taxon>Actinomycetes</taxon>
        <taxon>Pseudonocardiales</taxon>
        <taxon>Pseudonocardiaceae</taxon>
        <taxon>Saccharothrix</taxon>
    </lineage>
</organism>
<dbReference type="EMBL" id="PYAX01000020">
    <property type="protein sequence ID" value="PSL51560.1"/>
    <property type="molecule type" value="Genomic_DNA"/>
</dbReference>
<sequence length="35" mass="3901">MLTRPTFWVVLFLLAWITLIIVQISLGMGAAPDGR</sequence>
<keyword evidence="1" id="KW-1133">Transmembrane helix</keyword>
<protein>
    <submittedName>
        <fullName evidence="2">Uncharacterized protein</fullName>
    </submittedName>
</protein>
<keyword evidence="3" id="KW-1185">Reference proteome</keyword>
<dbReference type="Proteomes" id="UP000241118">
    <property type="component" value="Unassembled WGS sequence"/>
</dbReference>
<keyword evidence="1" id="KW-0812">Transmembrane</keyword>
<proteinExistence type="predicted"/>
<keyword evidence="1" id="KW-0472">Membrane</keyword>
<evidence type="ECO:0000256" key="1">
    <source>
        <dbReference type="SAM" id="Phobius"/>
    </source>
</evidence>
<feature type="transmembrane region" description="Helical" evidence="1">
    <location>
        <begin position="6"/>
        <end position="31"/>
    </location>
</feature>
<comment type="caution">
    <text evidence="2">The sequence shown here is derived from an EMBL/GenBank/DDBJ whole genome shotgun (WGS) entry which is preliminary data.</text>
</comment>
<evidence type="ECO:0000313" key="3">
    <source>
        <dbReference type="Proteomes" id="UP000241118"/>
    </source>
</evidence>
<reference evidence="2 3" key="1">
    <citation type="submission" date="2018-03" db="EMBL/GenBank/DDBJ databases">
        <title>Genomic Encyclopedia of Type Strains, Phase III (KMG-III): the genomes of soil and plant-associated and newly described type strains.</title>
        <authorList>
            <person name="Whitman W."/>
        </authorList>
    </citation>
    <scope>NUCLEOTIDE SEQUENCE [LARGE SCALE GENOMIC DNA]</scope>
    <source>
        <strain evidence="2 3">CGMCC 4.7097</strain>
    </source>
</reference>
<name>A0A2P8HZA4_SACCR</name>